<sequence>MEEFRDFVSLLEVTNLGAVGSTFTWSNLQQSNFITKKLDRVLVNSFWLLEFSYSHAKFLAPEVSDHCPSVALKEVETSFYRQKARVQWLIKSDQSTKFFHSAVNVRQNNLPFNRCWMMMASSLMLPRVKSSWKGFQLLKLFTCCKLVGLSRLIHCVLGSSGKVATSKLLVQGLVR</sequence>
<name>A0A9D3VW26_9ROSI</name>
<dbReference type="Proteomes" id="UP000828251">
    <property type="component" value="Unassembled WGS sequence"/>
</dbReference>
<dbReference type="InterPro" id="IPR036691">
    <property type="entry name" value="Endo/exonu/phosph_ase_sf"/>
</dbReference>
<dbReference type="SUPFAM" id="SSF56219">
    <property type="entry name" value="DNase I-like"/>
    <property type="match status" value="1"/>
</dbReference>
<dbReference type="AlphaFoldDB" id="A0A9D3VW26"/>
<dbReference type="EMBL" id="JAIQCV010000005">
    <property type="protein sequence ID" value="KAH1098327.1"/>
    <property type="molecule type" value="Genomic_DNA"/>
</dbReference>
<dbReference type="OrthoDB" id="1002480at2759"/>
<protein>
    <submittedName>
        <fullName evidence="1">Uncharacterized protein</fullName>
    </submittedName>
</protein>
<reference evidence="1 2" key="1">
    <citation type="journal article" date="2021" name="Plant Biotechnol. J.">
        <title>Multi-omics assisted identification of the key and species-specific regulatory components of drought-tolerant mechanisms in Gossypium stocksii.</title>
        <authorList>
            <person name="Yu D."/>
            <person name="Ke L."/>
            <person name="Zhang D."/>
            <person name="Wu Y."/>
            <person name="Sun Y."/>
            <person name="Mei J."/>
            <person name="Sun J."/>
            <person name="Sun Y."/>
        </authorList>
    </citation>
    <scope>NUCLEOTIDE SEQUENCE [LARGE SCALE GENOMIC DNA]</scope>
    <source>
        <strain evidence="2">cv. E1</strain>
        <tissue evidence="1">Leaf</tissue>
    </source>
</reference>
<dbReference type="PANTHER" id="PTHR33710">
    <property type="entry name" value="BNAC02G09200D PROTEIN"/>
    <property type="match status" value="1"/>
</dbReference>
<keyword evidence="2" id="KW-1185">Reference proteome</keyword>
<accession>A0A9D3VW26</accession>
<evidence type="ECO:0000313" key="1">
    <source>
        <dbReference type="EMBL" id="KAH1098327.1"/>
    </source>
</evidence>
<gene>
    <name evidence="1" type="ORF">J1N35_015248</name>
</gene>
<evidence type="ECO:0000313" key="2">
    <source>
        <dbReference type="Proteomes" id="UP000828251"/>
    </source>
</evidence>
<proteinExistence type="predicted"/>
<comment type="caution">
    <text evidence="1">The sequence shown here is derived from an EMBL/GenBank/DDBJ whole genome shotgun (WGS) entry which is preliminary data.</text>
</comment>
<dbReference type="PANTHER" id="PTHR33710:SF71">
    <property type="entry name" value="ENDONUCLEASE_EXONUCLEASE_PHOSPHATASE DOMAIN-CONTAINING PROTEIN"/>
    <property type="match status" value="1"/>
</dbReference>
<organism evidence="1 2">
    <name type="scientific">Gossypium stocksii</name>
    <dbReference type="NCBI Taxonomy" id="47602"/>
    <lineage>
        <taxon>Eukaryota</taxon>
        <taxon>Viridiplantae</taxon>
        <taxon>Streptophyta</taxon>
        <taxon>Embryophyta</taxon>
        <taxon>Tracheophyta</taxon>
        <taxon>Spermatophyta</taxon>
        <taxon>Magnoliopsida</taxon>
        <taxon>eudicotyledons</taxon>
        <taxon>Gunneridae</taxon>
        <taxon>Pentapetalae</taxon>
        <taxon>rosids</taxon>
        <taxon>malvids</taxon>
        <taxon>Malvales</taxon>
        <taxon>Malvaceae</taxon>
        <taxon>Malvoideae</taxon>
        <taxon>Gossypium</taxon>
    </lineage>
</organism>